<feature type="compositionally biased region" description="Acidic residues" evidence="1">
    <location>
        <begin position="149"/>
        <end position="159"/>
    </location>
</feature>
<dbReference type="Pfam" id="PF10604">
    <property type="entry name" value="Polyketide_cyc2"/>
    <property type="match status" value="1"/>
</dbReference>
<reference evidence="2 3" key="1">
    <citation type="journal article" date="2014" name="Int. J. Syst. Evol. Microbiol.">
        <title>Complete genome sequence of Corynebacterium casei LMG S-19264T (=DSM 44701T), isolated from a smear-ripened cheese.</title>
        <authorList>
            <consortium name="US DOE Joint Genome Institute (JGI-PGF)"/>
            <person name="Walter F."/>
            <person name="Albersmeier A."/>
            <person name="Kalinowski J."/>
            <person name="Ruckert C."/>
        </authorList>
    </citation>
    <scope>NUCLEOTIDE SEQUENCE [LARGE SCALE GENOMIC DNA]</scope>
    <source>
        <strain evidence="2 3">NBRC 112289</strain>
    </source>
</reference>
<evidence type="ECO:0000256" key="1">
    <source>
        <dbReference type="SAM" id="MobiDB-lite"/>
    </source>
</evidence>
<sequence>MSTVARRLECPPEAVFRVIAEGWLFPSWIVGASRMRQVGDDWPAVGSQLHHSFGVWPLVIDDRTTVLEWDPPHRVVFQAQGWPLGEARVIIDVKPRGEGCVVRMREYAERGPGTLIPKPLLDLFLVPRNRETLHRLGYLAEGGAPQPEAEPEAEPAEGDDGPRHRA</sequence>
<dbReference type="Gene3D" id="3.30.530.20">
    <property type="match status" value="1"/>
</dbReference>
<comment type="caution">
    <text evidence="2">The sequence shown here is derived from an EMBL/GenBank/DDBJ whole genome shotgun (WGS) entry which is preliminary data.</text>
</comment>
<dbReference type="CDD" id="cd07812">
    <property type="entry name" value="SRPBCC"/>
    <property type="match status" value="1"/>
</dbReference>
<proteinExistence type="predicted"/>
<keyword evidence="3" id="KW-1185">Reference proteome</keyword>
<dbReference type="InterPro" id="IPR019587">
    <property type="entry name" value="Polyketide_cyclase/dehydratase"/>
</dbReference>
<dbReference type="SUPFAM" id="SSF55961">
    <property type="entry name" value="Bet v1-like"/>
    <property type="match status" value="1"/>
</dbReference>
<dbReference type="AlphaFoldDB" id="A0AA37XC80"/>
<dbReference type="RefSeq" id="WP_284231571.1">
    <property type="nucleotide sequence ID" value="NZ_BSUL01000001.1"/>
</dbReference>
<accession>A0AA37XC80</accession>
<dbReference type="EMBL" id="BSUL01000001">
    <property type="protein sequence ID" value="GMA28217.1"/>
    <property type="molecule type" value="Genomic_DNA"/>
</dbReference>
<organism evidence="2 3">
    <name type="scientific">Arenivirga flava</name>
    <dbReference type="NCBI Taxonomy" id="1930060"/>
    <lineage>
        <taxon>Bacteria</taxon>
        <taxon>Bacillati</taxon>
        <taxon>Actinomycetota</taxon>
        <taxon>Actinomycetes</taxon>
        <taxon>Micrococcales</taxon>
        <taxon>Microbacteriaceae</taxon>
        <taxon>Arenivirga</taxon>
    </lineage>
</organism>
<dbReference type="Proteomes" id="UP001157160">
    <property type="component" value="Unassembled WGS sequence"/>
</dbReference>
<protein>
    <submittedName>
        <fullName evidence="2">Polyketide cyclase</fullName>
    </submittedName>
</protein>
<dbReference type="InterPro" id="IPR023393">
    <property type="entry name" value="START-like_dom_sf"/>
</dbReference>
<feature type="region of interest" description="Disordered" evidence="1">
    <location>
        <begin position="140"/>
        <end position="166"/>
    </location>
</feature>
<evidence type="ECO:0000313" key="3">
    <source>
        <dbReference type="Proteomes" id="UP001157160"/>
    </source>
</evidence>
<evidence type="ECO:0000313" key="2">
    <source>
        <dbReference type="EMBL" id="GMA28217.1"/>
    </source>
</evidence>
<gene>
    <name evidence="2" type="ORF">GCM10025874_14700</name>
</gene>
<name>A0AA37XC80_9MICO</name>